<dbReference type="Gramene" id="Solyc09g091940.2.1">
    <property type="protein sequence ID" value="Solyc09g091940.2.1"/>
    <property type="gene ID" value="Solyc09g091940.2"/>
</dbReference>
<organism evidence="2">
    <name type="scientific">Solanum lycopersicum</name>
    <name type="common">Tomato</name>
    <name type="synonym">Lycopersicon esculentum</name>
    <dbReference type="NCBI Taxonomy" id="4081"/>
    <lineage>
        <taxon>Eukaryota</taxon>
        <taxon>Viridiplantae</taxon>
        <taxon>Streptophyta</taxon>
        <taxon>Embryophyta</taxon>
        <taxon>Tracheophyta</taxon>
        <taxon>Spermatophyta</taxon>
        <taxon>Magnoliopsida</taxon>
        <taxon>eudicotyledons</taxon>
        <taxon>Gunneridae</taxon>
        <taxon>Pentapetalae</taxon>
        <taxon>asterids</taxon>
        <taxon>lamiids</taxon>
        <taxon>Solanales</taxon>
        <taxon>Solanaceae</taxon>
        <taxon>Solanoideae</taxon>
        <taxon>Solaneae</taxon>
        <taxon>Solanum</taxon>
        <taxon>Solanum subgen. Lycopersicon</taxon>
    </lineage>
</organism>
<protein>
    <submittedName>
        <fullName evidence="2">Uncharacterized protein</fullName>
    </submittedName>
</protein>
<feature type="transmembrane region" description="Helical" evidence="1">
    <location>
        <begin position="6"/>
        <end position="34"/>
    </location>
</feature>
<evidence type="ECO:0000313" key="2">
    <source>
        <dbReference type="EnsemblPlants" id="Solyc09g091940.2.1"/>
    </source>
</evidence>
<dbReference type="PaxDb" id="4081-Solyc09g091940.2.1"/>
<accession>K4CWM0</accession>
<feature type="transmembrane region" description="Helical" evidence="1">
    <location>
        <begin position="54"/>
        <end position="72"/>
    </location>
</feature>
<keyword evidence="1" id="KW-0472">Membrane</keyword>
<name>K4CWM0_SOLLC</name>
<evidence type="ECO:0000256" key="1">
    <source>
        <dbReference type="SAM" id="Phobius"/>
    </source>
</evidence>
<dbReference type="EnsemblPlants" id="Solyc09g091940.2.1">
    <property type="protein sequence ID" value="Solyc09g091940.2.1"/>
    <property type="gene ID" value="Solyc09g091940.2"/>
</dbReference>
<reference evidence="2" key="2">
    <citation type="submission" date="2013-04" db="UniProtKB">
        <authorList>
            <consortium name="EnsemblPlants"/>
        </authorList>
    </citation>
    <scope>IDENTIFICATION</scope>
    <source>
        <strain evidence="2">cv. Heinz 1706</strain>
    </source>
</reference>
<dbReference type="HOGENOM" id="CLU_2227918_0_0_1"/>
<sequence>MKYTTPSFLFLGILSSSIATSGGLFCCFLCSLLLQSFRKPFTALLRSQTIISSLLAFTSTSCSSFPILFPLISAHGKGVEWVGGEESEDGLYQKKRWRKTIEENIK</sequence>
<keyword evidence="1" id="KW-1133">Transmembrane helix</keyword>
<proteinExistence type="predicted"/>
<reference evidence="2" key="1">
    <citation type="journal article" date="2012" name="Nature">
        <title>The tomato genome sequence provides insights into fleshy fruit evolution.</title>
        <authorList>
            <consortium name="Tomato Genome Consortium"/>
        </authorList>
    </citation>
    <scope>NUCLEOTIDE SEQUENCE [LARGE SCALE GENOMIC DNA]</scope>
    <source>
        <strain evidence="2">cv. Heinz 1706</strain>
    </source>
</reference>
<gene>
    <name evidence="2" type="primary">LOC101265069</name>
</gene>
<dbReference type="InParanoid" id="K4CWM0"/>
<dbReference type="AlphaFoldDB" id="K4CWM0"/>
<dbReference type="Proteomes" id="UP000004994">
    <property type="component" value="Chromosome 9"/>
</dbReference>
<evidence type="ECO:0000313" key="3">
    <source>
        <dbReference type="Proteomes" id="UP000004994"/>
    </source>
</evidence>
<keyword evidence="1" id="KW-0812">Transmembrane</keyword>
<keyword evidence="3" id="KW-1185">Reference proteome</keyword>